<comment type="similarity">
    <text evidence="6">Belongs to the ABC-4 integral membrane protein family.</text>
</comment>
<dbReference type="HOGENOM" id="CLU_010964_2_0_11"/>
<dbReference type="AlphaFoldDB" id="F2N9U1"/>
<feature type="transmembrane region" description="Helical" evidence="8">
    <location>
        <begin position="402"/>
        <end position="426"/>
    </location>
</feature>
<sequence>MGIFGRFALRSLRRNRVRTITSIVGVALSCAAITAIVTTAFCIRSALIDATARHEGTWQIVFRSLRDADLASLRRDPHVAHVSQQGEYGLAVTSRPQSAGFQRRAKPNSNSGEYLSLLSVSDANDRLSPRPDLESGRYPEKPHEIIVPNALLGMRVPALDDAPGMEDSVSIALGSVLRLQIGSRAAGANAARDDRSELSDVSDSGPLTVVGVYIADGGEAAQGGYDVFTGAGGGAAPRAFSAWITTTGLDTYEDVQRFADAFVRKSGAGARRMSTRALDRPVALHDSLLELEFNTPFSSLWTRLLIAAALLCAIVMVASSVFIFTSLAISVSERTKQFALLASLGASKRQLRRVVLAEALALTLIGVPVGVALGLLGAKMALSAGKAGMSVLFQAELNGASFSIQPVAIGLAALASLIAVALGAALPAWRACRVSPVDAVRGVRVRRKRRSARRGRVRGQAAVSRCDRVRLRIGGVPGLLAQRNRRRTGSHARVATAALTVSVAVLVVSAWLSSFMNDVLRASSRTRDGDIVLSVEQTDRVGESLETMLAELDGLQREAAGTAGVRSRGTDTIIQLNAHVDAEMLQPDVWRDAAARSPYPQVNLNFMDDAAWRRYLDALGLSVGDYCNPECPLAIALNTRLVVCDANSFAYRPVFRHTGAIDLVTRVRAHRDGLDYQGLRGDGAGGCDAVYGAADGGRTELTPSGHAILSSTPIKIAALSERAPDALASLGSSSAIEILLPLSSLPKIAASARHTSDDSADDVTSEPSALSAGALDPAPFGDETGFKRTLKTSCSFQSADAAKTERSLREIIERAGYVDAGFSFSIVNNAKVNQEGRIGLAAAQVLATSFSMLTALIAVANVFTAMSASIVLRRREFAVLRSLGMDGRMFRAMIARECATCAFRALTAGLMIATGLCYLIFWGVQPALLQLTFSLPSLFSIGQACSIVFCVTLVSVVYALRRCRSDAPVETLRDEVL</sequence>
<evidence type="ECO:0000256" key="3">
    <source>
        <dbReference type="ARBA" id="ARBA00022692"/>
    </source>
</evidence>
<dbReference type="Proteomes" id="UP000006851">
    <property type="component" value="Chromosome"/>
</dbReference>
<dbReference type="STRING" id="700015.Corgl_1086"/>
<dbReference type="InterPro" id="IPR003838">
    <property type="entry name" value="ABC3_permease_C"/>
</dbReference>
<evidence type="ECO:0000256" key="8">
    <source>
        <dbReference type="SAM" id="Phobius"/>
    </source>
</evidence>
<feature type="transmembrane region" description="Helical" evidence="8">
    <location>
        <begin position="893"/>
        <end position="921"/>
    </location>
</feature>
<keyword evidence="5 8" id="KW-0472">Membrane</keyword>
<dbReference type="Pfam" id="PF02687">
    <property type="entry name" value="FtsX"/>
    <property type="match status" value="2"/>
</dbReference>
<reference evidence="11" key="1">
    <citation type="journal article" date="2013" name="Stand. Genomic Sci.">
        <title>Complete genome sequence of Coriobacterium glomerans type strain (PW2(T)) from the midgut of Pyrrhocoris apterus L. (red soldier bug).</title>
        <authorList>
            <person name="Stackebrandt E."/>
            <person name="Zeytun A."/>
            <person name="Lapidus A."/>
            <person name="Nolan M."/>
            <person name="Lucas S."/>
            <person name="Hammon N."/>
            <person name="Deshpande S."/>
            <person name="Cheng J.F."/>
            <person name="Tapia R."/>
            <person name="Goodwin L.A."/>
            <person name="Pitluck S."/>
            <person name="Liolios K."/>
            <person name="Pagani I."/>
            <person name="Ivanova N."/>
            <person name="Mavromatis K."/>
            <person name="Mikhailova N."/>
            <person name="Huntemann M."/>
            <person name="Pati A."/>
            <person name="Chen A."/>
            <person name="Palaniappan K."/>
            <person name="Chang Y.J."/>
            <person name="Land M."/>
            <person name="Hauser L."/>
            <person name="Rohde M."/>
            <person name="Pukall R."/>
            <person name="Goker M."/>
            <person name="Detter J.C."/>
            <person name="Woyke T."/>
            <person name="Bristow J."/>
            <person name="Eisen J.A."/>
            <person name="Markowitz V."/>
            <person name="Hugenholtz P."/>
            <person name="Kyrpides N.C."/>
            <person name="Klenk H.P."/>
        </authorList>
    </citation>
    <scope>NUCLEOTIDE SEQUENCE</scope>
    <source>
        <strain evidence="11">ATCC 49209 / DSM 20642 / JCM 10262 / PW2</strain>
    </source>
</reference>
<evidence type="ECO:0000256" key="5">
    <source>
        <dbReference type="ARBA" id="ARBA00023136"/>
    </source>
</evidence>
<feature type="domain" description="ABC3 transporter permease C-terminal" evidence="9">
    <location>
        <begin position="849"/>
        <end position="964"/>
    </location>
</feature>
<feature type="transmembrane region" description="Helical" evidence="8">
    <location>
        <begin position="941"/>
        <end position="960"/>
    </location>
</feature>
<dbReference type="PROSITE" id="PS51257">
    <property type="entry name" value="PROKAR_LIPOPROTEIN"/>
    <property type="match status" value="1"/>
</dbReference>
<comment type="subcellular location">
    <subcellularLocation>
        <location evidence="1">Cell membrane</location>
        <topology evidence="1">Multi-pass membrane protein</topology>
    </subcellularLocation>
</comment>
<accession>F2N9U1</accession>
<evidence type="ECO:0000256" key="7">
    <source>
        <dbReference type="SAM" id="MobiDB-lite"/>
    </source>
</evidence>
<keyword evidence="11" id="KW-1185">Reference proteome</keyword>
<name>F2N9U1_CORGP</name>
<feature type="domain" description="ABC3 transporter permease C-terminal" evidence="9">
    <location>
        <begin position="312"/>
        <end position="436"/>
    </location>
</feature>
<gene>
    <name evidence="10" type="ordered locus">Corgl_1086</name>
</gene>
<keyword evidence="3 8" id="KW-0812">Transmembrane</keyword>
<feature type="transmembrane region" description="Helical" evidence="8">
    <location>
        <begin position="492"/>
        <end position="512"/>
    </location>
</feature>
<evidence type="ECO:0000313" key="11">
    <source>
        <dbReference type="Proteomes" id="UP000006851"/>
    </source>
</evidence>
<dbReference type="eggNOG" id="COG0577">
    <property type="taxonomic scope" value="Bacteria"/>
</dbReference>
<evidence type="ECO:0000256" key="1">
    <source>
        <dbReference type="ARBA" id="ARBA00004651"/>
    </source>
</evidence>
<dbReference type="PANTHER" id="PTHR30572">
    <property type="entry name" value="MEMBRANE COMPONENT OF TRANSPORTER-RELATED"/>
    <property type="match status" value="1"/>
</dbReference>
<evidence type="ECO:0000256" key="2">
    <source>
        <dbReference type="ARBA" id="ARBA00022475"/>
    </source>
</evidence>
<keyword evidence="2" id="KW-1003">Cell membrane</keyword>
<dbReference type="GO" id="GO:0022857">
    <property type="term" value="F:transmembrane transporter activity"/>
    <property type="evidence" value="ECO:0007669"/>
    <property type="project" value="TreeGrafter"/>
</dbReference>
<evidence type="ECO:0000313" key="10">
    <source>
        <dbReference type="EMBL" id="AEB07194.1"/>
    </source>
</evidence>
<protein>
    <recommendedName>
        <fullName evidence="9">ABC3 transporter permease C-terminal domain-containing protein</fullName>
    </recommendedName>
</protein>
<dbReference type="KEGG" id="cgo:Corgl_1086"/>
<evidence type="ECO:0000256" key="6">
    <source>
        <dbReference type="ARBA" id="ARBA00038076"/>
    </source>
</evidence>
<dbReference type="PANTHER" id="PTHR30572:SF4">
    <property type="entry name" value="ABC TRANSPORTER PERMEASE YTRF"/>
    <property type="match status" value="1"/>
</dbReference>
<feature type="transmembrane region" description="Helical" evidence="8">
    <location>
        <begin position="304"/>
        <end position="329"/>
    </location>
</feature>
<evidence type="ECO:0000256" key="4">
    <source>
        <dbReference type="ARBA" id="ARBA00022989"/>
    </source>
</evidence>
<proteinExistence type="inferred from homology"/>
<dbReference type="EMBL" id="CP002628">
    <property type="protein sequence ID" value="AEB07194.1"/>
    <property type="molecule type" value="Genomic_DNA"/>
</dbReference>
<organism evidence="10 11">
    <name type="scientific">Coriobacterium glomerans (strain ATCC 49209 / DSM 20642 / JCM 10262 / PW2)</name>
    <dbReference type="NCBI Taxonomy" id="700015"/>
    <lineage>
        <taxon>Bacteria</taxon>
        <taxon>Bacillati</taxon>
        <taxon>Actinomycetota</taxon>
        <taxon>Coriobacteriia</taxon>
        <taxon>Coriobacteriales</taxon>
        <taxon>Coriobacteriaceae</taxon>
        <taxon>Coriobacterium</taxon>
    </lineage>
</organism>
<feature type="region of interest" description="Disordered" evidence="7">
    <location>
        <begin position="753"/>
        <end position="777"/>
    </location>
</feature>
<dbReference type="OrthoDB" id="9780560at2"/>
<feature type="transmembrane region" description="Helical" evidence="8">
    <location>
        <begin position="359"/>
        <end position="382"/>
    </location>
</feature>
<feature type="transmembrane region" description="Helical" evidence="8">
    <location>
        <begin position="20"/>
        <end position="41"/>
    </location>
</feature>
<evidence type="ECO:0000259" key="9">
    <source>
        <dbReference type="Pfam" id="PF02687"/>
    </source>
</evidence>
<dbReference type="InterPro" id="IPR050250">
    <property type="entry name" value="Macrolide_Exporter_MacB"/>
</dbReference>
<keyword evidence="4 8" id="KW-1133">Transmembrane helix</keyword>
<dbReference type="GO" id="GO:0005886">
    <property type="term" value="C:plasma membrane"/>
    <property type="evidence" value="ECO:0007669"/>
    <property type="project" value="UniProtKB-SubCell"/>
</dbReference>
<dbReference type="RefSeq" id="WP_013708937.1">
    <property type="nucleotide sequence ID" value="NC_015389.1"/>
</dbReference>
<feature type="transmembrane region" description="Helical" evidence="8">
    <location>
        <begin position="850"/>
        <end position="872"/>
    </location>
</feature>